<dbReference type="EMBL" id="FMCT01000006">
    <property type="protein sequence ID" value="SCF19005.1"/>
    <property type="molecule type" value="Genomic_DNA"/>
</dbReference>
<dbReference type="SMART" id="SM00382">
    <property type="entry name" value="AAA"/>
    <property type="match status" value="1"/>
</dbReference>
<evidence type="ECO:0000256" key="1">
    <source>
        <dbReference type="ARBA" id="ARBA00023125"/>
    </source>
</evidence>
<dbReference type="Pfam" id="PF07728">
    <property type="entry name" value="AAA_5"/>
    <property type="match status" value="1"/>
</dbReference>
<evidence type="ECO:0000259" key="2">
    <source>
        <dbReference type="SMART" id="SM00382"/>
    </source>
</evidence>
<dbReference type="InterPro" id="IPR003593">
    <property type="entry name" value="AAA+_ATPase"/>
</dbReference>
<evidence type="ECO:0000313" key="3">
    <source>
        <dbReference type="EMBL" id="SCF19005.1"/>
    </source>
</evidence>
<organism evidence="3 4">
    <name type="scientific">Micromonospora carbonacea</name>
    <dbReference type="NCBI Taxonomy" id="47853"/>
    <lineage>
        <taxon>Bacteria</taxon>
        <taxon>Bacillati</taxon>
        <taxon>Actinomycetota</taxon>
        <taxon>Actinomycetes</taxon>
        <taxon>Micromonosporales</taxon>
        <taxon>Micromonosporaceae</taxon>
        <taxon>Micromonospora</taxon>
    </lineage>
</organism>
<dbReference type="GO" id="GO:0016887">
    <property type="term" value="F:ATP hydrolysis activity"/>
    <property type="evidence" value="ECO:0007669"/>
    <property type="project" value="InterPro"/>
</dbReference>
<dbReference type="InterPro" id="IPR011704">
    <property type="entry name" value="ATPase_dyneun-rel_AAA"/>
</dbReference>
<accession>A0A1C4YE60</accession>
<dbReference type="SUPFAM" id="SSF46785">
    <property type="entry name" value="Winged helix' DNA-binding domain"/>
    <property type="match status" value="1"/>
</dbReference>
<dbReference type="CDD" id="cd00009">
    <property type="entry name" value="AAA"/>
    <property type="match status" value="1"/>
</dbReference>
<keyword evidence="1" id="KW-0238">DNA-binding</keyword>
<keyword evidence="4" id="KW-1185">Reference proteome</keyword>
<sequence>MTSPARTAKPKAKPRPMFGPVLTLLAAEPHRAFSISDLGKHLPGRSSGAIGSVLNRLVDRGWATMSGGSPRRYTVTADGIDAFAAGAGASRAPSAPAIISAPTGTATLAPAPTGPVPPRTGAVLRPNGVWYLPRQLGEDTDVRVLRRLRRDNIPVLLYGPPGTGKTSLIEAAYTDAITVAGHGDTTVEDLVGNYVPLPDGGFEFTYGPLVTAMREGRALFIDDATLIPPRVLAALYPAMDGRGTITIAAHHNEIVTAADGFFVCAGHNPGVHGAILTEALASRFAVHIEVTTDFDLARSLGVPHGAIDAAIALNTRMRKHEIDWAPQLRELLAFKRVAASLGLPAAVANLAAIAPEPDRPAVVEALQRAYRGTTITPLTLGKQK</sequence>
<dbReference type="GO" id="GO:0005524">
    <property type="term" value="F:ATP binding"/>
    <property type="evidence" value="ECO:0007669"/>
    <property type="project" value="InterPro"/>
</dbReference>
<proteinExistence type="predicted"/>
<evidence type="ECO:0000313" key="4">
    <source>
        <dbReference type="Proteomes" id="UP000183585"/>
    </source>
</evidence>
<dbReference type="SUPFAM" id="SSF52540">
    <property type="entry name" value="P-loop containing nucleoside triphosphate hydrolases"/>
    <property type="match status" value="1"/>
</dbReference>
<protein>
    <submittedName>
        <fullName evidence="3">AAA domain (Dynein-related subfamily)</fullName>
    </submittedName>
</protein>
<reference evidence="4" key="1">
    <citation type="submission" date="2016-06" db="EMBL/GenBank/DDBJ databases">
        <authorList>
            <person name="Varghese N."/>
            <person name="Submissions Spin"/>
        </authorList>
    </citation>
    <scope>NUCLEOTIDE SEQUENCE [LARGE SCALE GENOMIC DNA]</scope>
    <source>
        <strain evidence="4">DSM 43168</strain>
    </source>
</reference>
<dbReference type="Proteomes" id="UP000183585">
    <property type="component" value="Unassembled WGS sequence"/>
</dbReference>
<feature type="domain" description="AAA+ ATPase" evidence="2">
    <location>
        <begin position="151"/>
        <end position="294"/>
    </location>
</feature>
<dbReference type="GO" id="GO:0003677">
    <property type="term" value="F:DNA binding"/>
    <property type="evidence" value="ECO:0007669"/>
    <property type="project" value="UniProtKB-KW"/>
</dbReference>
<gene>
    <name evidence="3" type="ORF">GA0070563_10654</name>
</gene>
<dbReference type="InterPro" id="IPR036390">
    <property type="entry name" value="WH_DNA-bd_sf"/>
</dbReference>
<dbReference type="Gene3D" id="3.40.50.300">
    <property type="entry name" value="P-loop containing nucleotide triphosphate hydrolases"/>
    <property type="match status" value="1"/>
</dbReference>
<dbReference type="AlphaFoldDB" id="A0A1C4YE60"/>
<dbReference type="InterPro" id="IPR027417">
    <property type="entry name" value="P-loop_NTPase"/>
</dbReference>
<dbReference type="PANTHER" id="PTHR42759">
    <property type="entry name" value="MOXR FAMILY PROTEIN"/>
    <property type="match status" value="1"/>
</dbReference>
<dbReference type="PANTHER" id="PTHR42759:SF1">
    <property type="entry name" value="MAGNESIUM-CHELATASE SUBUNIT CHLD"/>
    <property type="match status" value="1"/>
</dbReference>
<dbReference type="InterPro" id="IPR050764">
    <property type="entry name" value="CbbQ/NirQ/NorQ/GpvN"/>
</dbReference>
<name>A0A1C4YE60_9ACTN</name>